<protein>
    <submittedName>
        <fullName evidence="1">Uncharacterized protein</fullName>
    </submittedName>
</protein>
<dbReference type="RefSeq" id="WP_349279707.1">
    <property type="nucleotide sequence ID" value="NZ_CBCSCU010000013.1"/>
</dbReference>
<organism evidence="1">
    <name type="scientific">Polaromonas hydrogenivorans</name>
    <dbReference type="NCBI Taxonomy" id="335476"/>
    <lineage>
        <taxon>Bacteria</taxon>
        <taxon>Pseudomonadati</taxon>
        <taxon>Pseudomonadota</taxon>
        <taxon>Betaproteobacteria</taxon>
        <taxon>Burkholderiales</taxon>
        <taxon>Comamonadaceae</taxon>
        <taxon>Polaromonas</taxon>
    </lineage>
</organism>
<dbReference type="AlphaFoldDB" id="A0AAU7LRZ1"/>
<gene>
    <name evidence="1" type="ORF">ABLV49_00645</name>
</gene>
<reference evidence="1" key="1">
    <citation type="submission" date="2024-05" db="EMBL/GenBank/DDBJ databases">
        <authorList>
            <person name="Bunk B."/>
            <person name="Swiderski J."/>
            <person name="Sproer C."/>
            <person name="Thiel V."/>
        </authorList>
    </citation>
    <scope>NUCLEOTIDE SEQUENCE</scope>
    <source>
        <strain evidence="1">DSM 17735</strain>
    </source>
</reference>
<accession>A0AAU7LRZ1</accession>
<name>A0AAU7LRZ1_9BURK</name>
<dbReference type="EMBL" id="CP157675">
    <property type="protein sequence ID" value="XBP70380.1"/>
    <property type="molecule type" value="Genomic_DNA"/>
</dbReference>
<evidence type="ECO:0000313" key="1">
    <source>
        <dbReference type="EMBL" id="XBP70380.1"/>
    </source>
</evidence>
<sequence length="79" mass="8647">MKTDNPTLTTYLKAEGRYNNGKASTVDMVVMALFEEVKEQAANMRAQALKISYLETVQASSTANEECAALLLRCSKRAG</sequence>
<proteinExistence type="predicted"/>